<dbReference type="OMA" id="KRWLYFQ"/>
<dbReference type="AlphaFoldDB" id="A0A7U2F028"/>
<feature type="signal peptide" evidence="1">
    <location>
        <begin position="1"/>
        <end position="18"/>
    </location>
</feature>
<dbReference type="InterPro" id="IPR015834">
    <property type="entry name" value="UCP016642"/>
</dbReference>
<dbReference type="InterPro" id="IPR029062">
    <property type="entry name" value="Class_I_gatase-like"/>
</dbReference>
<gene>
    <name evidence="3" type="ORF">JI435_011890</name>
</gene>
<dbReference type="KEGG" id="pno:SNOG_01189"/>
<keyword evidence="4" id="KW-1185">Reference proteome</keyword>
<sequence length="259" mass="28167">MKFAGIGTILMILPSVAAVRTAVIYRGSKACDDCSESVGRLLKNSPFHFDVTYAGPEEPVDLSPELLSNADIYAYPGGPDVDEAWDDLQKHAKTIRDFVHGGGRYMGFCLGAYLAGKSALNLMPSGVNIVSEIERDNAQVGNDKDTTIQVDWKFNTSTSRPKLEKGRWVYFQEGATMLGFKASDPHVIARYSANQDVAASVTPYGKGFIGLVGPHPEAYELWYESAKIKNPEGMRTDIGYDFVRATVDGIRAGNGKIGS</sequence>
<organism evidence="3 4">
    <name type="scientific">Phaeosphaeria nodorum (strain SN15 / ATCC MYA-4574 / FGSC 10173)</name>
    <name type="common">Glume blotch fungus</name>
    <name type="synonym">Parastagonospora nodorum</name>
    <dbReference type="NCBI Taxonomy" id="321614"/>
    <lineage>
        <taxon>Eukaryota</taxon>
        <taxon>Fungi</taxon>
        <taxon>Dikarya</taxon>
        <taxon>Ascomycota</taxon>
        <taxon>Pezizomycotina</taxon>
        <taxon>Dothideomycetes</taxon>
        <taxon>Pleosporomycetidae</taxon>
        <taxon>Pleosporales</taxon>
        <taxon>Pleosporineae</taxon>
        <taxon>Phaeosphaeriaceae</taxon>
        <taxon>Parastagonospora</taxon>
    </lineage>
</organism>
<dbReference type="SUPFAM" id="SSF52317">
    <property type="entry name" value="Class I glutamine amidotransferase-like"/>
    <property type="match status" value="1"/>
</dbReference>
<dbReference type="PIRSF" id="PIRSF016642">
    <property type="entry name" value="UCP016642"/>
    <property type="match status" value="1"/>
</dbReference>
<reference evidence="4" key="1">
    <citation type="journal article" date="2021" name="BMC Genomics">
        <title>Chromosome-level genome assembly and manually-curated proteome of model necrotroph Parastagonospora nodorum Sn15 reveals a genome-wide trove of candidate effector homologs, and redundancy of virulence-related functions within an accessory chromosome.</title>
        <authorList>
            <person name="Bertazzoni S."/>
            <person name="Jones D.A.B."/>
            <person name="Phan H.T."/>
            <person name="Tan K.-C."/>
            <person name="Hane J.K."/>
        </authorList>
    </citation>
    <scope>NUCLEOTIDE SEQUENCE [LARGE SCALE GENOMIC DNA]</scope>
    <source>
        <strain evidence="4">SN15 / ATCC MYA-4574 / FGSC 10173)</strain>
    </source>
</reference>
<dbReference type="RefSeq" id="XP_001791843.1">
    <property type="nucleotide sequence ID" value="XM_001791791.1"/>
</dbReference>
<dbReference type="Gene3D" id="3.40.50.880">
    <property type="match status" value="1"/>
</dbReference>
<keyword evidence="1" id="KW-0732">Signal</keyword>
<dbReference type="Pfam" id="PF09825">
    <property type="entry name" value="BPL_N"/>
    <property type="match status" value="1"/>
</dbReference>
<dbReference type="OrthoDB" id="10250105at2759"/>
<feature type="domain" description="Biotin-protein ligase N-terminal" evidence="2">
    <location>
        <begin position="72"/>
        <end position="117"/>
    </location>
</feature>
<dbReference type="Proteomes" id="UP000663193">
    <property type="component" value="Chromosome 6"/>
</dbReference>
<protein>
    <recommendedName>
        <fullName evidence="2">Biotin-protein ligase N-terminal domain-containing protein</fullName>
    </recommendedName>
</protein>
<evidence type="ECO:0000313" key="3">
    <source>
        <dbReference type="EMBL" id="QRC96235.1"/>
    </source>
</evidence>
<accession>A0A7U2F028</accession>
<evidence type="ECO:0000256" key="1">
    <source>
        <dbReference type="SAM" id="SignalP"/>
    </source>
</evidence>
<dbReference type="EMBL" id="CP069028">
    <property type="protein sequence ID" value="QRC96235.1"/>
    <property type="molecule type" value="Genomic_DNA"/>
</dbReference>
<evidence type="ECO:0000259" key="2">
    <source>
        <dbReference type="Pfam" id="PF09825"/>
    </source>
</evidence>
<name>A0A7U2F028_PHANO</name>
<proteinExistence type="predicted"/>
<dbReference type="VEuPathDB" id="FungiDB:JI435_011890"/>
<feature type="chain" id="PRO_5034596062" description="Biotin-protein ligase N-terminal domain-containing protein" evidence="1">
    <location>
        <begin position="19"/>
        <end position="259"/>
    </location>
</feature>
<dbReference type="InterPro" id="IPR019197">
    <property type="entry name" value="Biotin-prot_ligase_N"/>
</dbReference>
<evidence type="ECO:0000313" key="4">
    <source>
        <dbReference type="Proteomes" id="UP000663193"/>
    </source>
</evidence>